<evidence type="ECO:0008006" key="4">
    <source>
        <dbReference type="Google" id="ProtNLM"/>
    </source>
</evidence>
<name>A0A059DZN2_9PROT</name>
<dbReference type="EMBL" id="AWFH01000034">
    <property type="protein sequence ID" value="KCZ59797.1"/>
    <property type="molecule type" value="Genomic_DNA"/>
</dbReference>
<evidence type="ECO:0000256" key="1">
    <source>
        <dbReference type="SAM" id="Phobius"/>
    </source>
</evidence>
<sequence length="795" mass="89424">MEVLVGNVGEFAGVEEYINVRRKRARRLLKQVNADFVETVIDSPKIQSAEKLWQELRSLNSAVPCELVPKLEEALQCAWYALWKARNYSVMGWKKRLAPKLTNFGPGNLNYLIQEMMQTGVEVDGVVWPRTHQVPFDSTGQVRELKSGSISQEFEQILRTMGLEFSLISEGLVAGSESVFNFLPDHTSLEYAALFSNVPARQSKVSRLSNCLILNVELFHLKAASIKDSAALSSTSVQVRSVPIASDAFENSLFLGGLVLNKVVASPDPSGEVSFLRNSTVFGRLTLKSVDLKSSFVVPKNRAFSEFCILDSELKHPIRVERCSQGIEPLVLRVSSEANSISKLADFILEGVELRSLSIKDAVFSGEVNLNDTYWLESCSILKSTFASNFSCEDMRFGPEANDVCFEVLDCAFIQGETEVAGTSQAIFRNSTFPKRVDFSRSKFEVPVSFEGAEFHQEAAFTCALFEKHANFGSSDRRATIFFKDADFSFPKLDSESSTGAITFLNAEFRSNVDFSNRRFDNLTEFESVKFNSAPSFHGATFHQNVSFRNSRFQWRRSRPLHPIAIGIKFRCLVWIGKVWRFATALWTRGMASYTLPPELERHNRYCKKTTSSFRTLRQAMQSNDDTRQAAIFHREELRARHSRFGDREVTRFEVWVGAIYSLVSDYGESVFRPLAVMIASLCISAIFLAEFSGAGGRFIRPAFGNAIEIQFRPFYHLNPTFGRAEAMGVNDPCSNDINAALHAKDASGLTTYCFSIMAIRNNEFAFKLTVIVQSLITLMCLFLVLLAVRRKLQM</sequence>
<dbReference type="AlphaFoldDB" id="A0A059DZN2"/>
<keyword evidence="1" id="KW-0472">Membrane</keyword>
<organism evidence="2 3">
    <name type="scientific">Hyphomonas atlantica</name>
    <dbReference type="NCBI Taxonomy" id="1280948"/>
    <lineage>
        <taxon>Bacteria</taxon>
        <taxon>Pseudomonadati</taxon>
        <taxon>Pseudomonadota</taxon>
        <taxon>Alphaproteobacteria</taxon>
        <taxon>Hyphomonadales</taxon>
        <taxon>Hyphomonadaceae</taxon>
        <taxon>Hyphomonas</taxon>
    </lineage>
</organism>
<proteinExistence type="predicted"/>
<reference evidence="2 3" key="1">
    <citation type="journal article" date="2014" name="Antonie Van Leeuwenhoek">
        <title>Hyphomonas beringensis sp. nov. and Hyphomonas chukchiensis sp. nov., isolated from surface seawater of the Bering Sea and Chukchi Sea.</title>
        <authorList>
            <person name="Li C."/>
            <person name="Lai Q."/>
            <person name="Li G."/>
            <person name="Dong C."/>
            <person name="Wang J."/>
            <person name="Liao Y."/>
            <person name="Shao Z."/>
        </authorList>
    </citation>
    <scope>NUCLEOTIDE SEQUENCE [LARGE SCALE GENOMIC DNA]</scope>
    <source>
        <strain evidence="2 3">22II1-22F38</strain>
    </source>
</reference>
<feature type="transmembrane region" description="Helical" evidence="1">
    <location>
        <begin position="765"/>
        <end position="789"/>
    </location>
</feature>
<comment type="caution">
    <text evidence="2">The sequence shown here is derived from an EMBL/GenBank/DDBJ whole genome shotgun (WGS) entry which is preliminary data.</text>
</comment>
<evidence type="ECO:0000313" key="2">
    <source>
        <dbReference type="EMBL" id="KCZ59797.1"/>
    </source>
</evidence>
<evidence type="ECO:0000313" key="3">
    <source>
        <dbReference type="Proteomes" id="UP000024547"/>
    </source>
</evidence>
<keyword evidence="3" id="KW-1185">Reference proteome</keyword>
<gene>
    <name evidence="2" type="ORF">HY36_06610</name>
</gene>
<dbReference type="PATRIC" id="fig|1280948.3.peg.2417"/>
<protein>
    <recommendedName>
        <fullName evidence="4">Pentapeptide repeat-containing protein</fullName>
    </recommendedName>
</protein>
<dbReference type="STRING" id="1280948.HY36_06610"/>
<dbReference type="Proteomes" id="UP000024547">
    <property type="component" value="Unassembled WGS sequence"/>
</dbReference>
<accession>A0A059DZN2</accession>
<keyword evidence="1" id="KW-0812">Transmembrane</keyword>
<keyword evidence="1" id="KW-1133">Transmembrane helix</keyword>
<dbReference type="eggNOG" id="COG1357">
    <property type="taxonomic scope" value="Bacteria"/>
</dbReference>